<dbReference type="Pfam" id="PF13966">
    <property type="entry name" value="zf-RVT"/>
    <property type="match status" value="1"/>
</dbReference>
<dbReference type="EMBL" id="DF974447">
    <property type="protein sequence ID" value="GAU48602.1"/>
    <property type="molecule type" value="Genomic_DNA"/>
</dbReference>
<proteinExistence type="predicted"/>
<sequence length="254" mass="29300">MIIYSISVYSWPSSLLKTIETWSRNFIWSGDINKRKLVTVAWKNVCVPYEEGGLAIMSLRKINEASNFKLCWELLKSKEDWAKILTNRVLANRQWQHCQHLGRCLVWRSFESIVSYPPKCAKMTSNKTLNSLVHHATLPVESQKDKLIWNASSNGELSVKDAYEFKRLHLPVKGWAKTIWCKDTPPAKSLLAWRLVHGKIPTDDMLMLRGCTMASVCSLGHSSVESSFHLFFKCSFVHNIWCWFATTLNCIIQF</sequence>
<dbReference type="OrthoDB" id="1434524at2759"/>
<organism evidence="2 3">
    <name type="scientific">Trifolium subterraneum</name>
    <name type="common">Subterranean clover</name>
    <dbReference type="NCBI Taxonomy" id="3900"/>
    <lineage>
        <taxon>Eukaryota</taxon>
        <taxon>Viridiplantae</taxon>
        <taxon>Streptophyta</taxon>
        <taxon>Embryophyta</taxon>
        <taxon>Tracheophyta</taxon>
        <taxon>Spermatophyta</taxon>
        <taxon>Magnoliopsida</taxon>
        <taxon>eudicotyledons</taxon>
        <taxon>Gunneridae</taxon>
        <taxon>Pentapetalae</taxon>
        <taxon>rosids</taxon>
        <taxon>fabids</taxon>
        <taxon>Fabales</taxon>
        <taxon>Fabaceae</taxon>
        <taxon>Papilionoideae</taxon>
        <taxon>50 kb inversion clade</taxon>
        <taxon>NPAAA clade</taxon>
        <taxon>Hologalegina</taxon>
        <taxon>IRL clade</taxon>
        <taxon>Trifolieae</taxon>
        <taxon>Trifolium</taxon>
    </lineage>
</organism>
<evidence type="ECO:0000313" key="2">
    <source>
        <dbReference type="EMBL" id="GAU48602.1"/>
    </source>
</evidence>
<keyword evidence="3" id="KW-1185">Reference proteome</keyword>
<reference evidence="3" key="1">
    <citation type="journal article" date="2017" name="Front. Plant Sci.">
        <title>Climate Clever Clovers: New Paradigm to Reduce the Environmental Footprint of Ruminants by Breeding Low Methanogenic Forages Utilizing Haplotype Variation.</title>
        <authorList>
            <person name="Kaur P."/>
            <person name="Appels R."/>
            <person name="Bayer P.E."/>
            <person name="Keeble-Gagnere G."/>
            <person name="Wang J."/>
            <person name="Hirakawa H."/>
            <person name="Shirasawa K."/>
            <person name="Vercoe P."/>
            <person name="Stefanova K."/>
            <person name="Durmic Z."/>
            <person name="Nichols P."/>
            <person name="Revell C."/>
            <person name="Isobe S.N."/>
            <person name="Edwards D."/>
            <person name="Erskine W."/>
        </authorList>
    </citation>
    <scope>NUCLEOTIDE SEQUENCE [LARGE SCALE GENOMIC DNA]</scope>
    <source>
        <strain evidence="3">cv. Daliak</strain>
    </source>
</reference>
<gene>
    <name evidence="2" type="ORF">TSUD_327140</name>
</gene>
<dbReference type="PANTHER" id="PTHR33116">
    <property type="entry name" value="REVERSE TRANSCRIPTASE ZINC-BINDING DOMAIN-CONTAINING PROTEIN-RELATED-RELATED"/>
    <property type="match status" value="1"/>
</dbReference>
<dbReference type="InterPro" id="IPR026960">
    <property type="entry name" value="RVT-Znf"/>
</dbReference>
<evidence type="ECO:0000259" key="1">
    <source>
        <dbReference type="Pfam" id="PF13966"/>
    </source>
</evidence>
<dbReference type="PANTHER" id="PTHR33116:SF80">
    <property type="entry name" value="REVERSE TRANSCRIPTASE ZINC-BINDING DOMAIN-CONTAINING PROTEIN"/>
    <property type="match status" value="1"/>
</dbReference>
<protein>
    <recommendedName>
        <fullName evidence="1">Reverse transcriptase zinc-binding domain-containing protein</fullName>
    </recommendedName>
</protein>
<evidence type="ECO:0000313" key="3">
    <source>
        <dbReference type="Proteomes" id="UP000242715"/>
    </source>
</evidence>
<dbReference type="AlphaFoldDB" id="A0A2Z6PFK6"/>
<feature type="domain" description="Reverse transcriptase zinc-binding" evidence="1">
    <location>
        <begin position="158"/>
        <end position="241"/>
    </location>
</feature>
<dbReference type="Proteomes" id="UP000242715">
    <property type="component" value="Unassembled WGS sequence"/>
</dbReference>
<accession>A0A2Z6PFK6</accession>
<name>A0A2Z6PFK6_TRISU</name>